<comment type="subcellular location">
    <subcellularLocation>
        <location evidence="3">Cytoplasm</location>
    </subcellularLocation>
</comment>
<sequence>MAFPTNNELEQLVAPVAQAYAMDIEHIRTVKAGKKSQVVIALDSDTHPTLDELEEVSNELSTLFDALEQRGEVNFGAGYTLELTTPGVDMPLTLPRHWRRNRGRLVNAAGQLYRVGALNQDETEVVVIPSGSKTPVAQAMPVSELAGAVVEIEFKKPPAAEVELAEKDFEEVTSEY</sequence>
<dbReference type="GO" id="GO:0006412">
    <property type="term" value="P:translation"/>
    <property type="evidence" value="ECO:0007669"/>
    <property type="project" value="TreeGrafter"/>
</dbReference>
<dbReference type="SUPFAM" id="SSF75420">
    <property type="entry name" value="YhbC-like, N-terminal domain"/>
    <property type="match status" value="1"/>
</dbReference>
<dbReference type="RefSeq" id="WP_052203865.1">
    <property type="nucleotide sequence ID" value="NZ_CALUAC010000063.1"/>
</dbReference>
<evidence type="ECO:0000256" key="2">
    <source>
        <dbReference type="ARBA" id="ARBA00022517"/>
    </source>
</evidence>
<dbReference type="KEGG" id="crie:AK829_02210"/>
<dbReference type="GO" id="GO:0000028">
    <property type="term" value="P:ribosomal small subunit assembly"/>
    <property type="evidence" value="ECO:0007669"/>
    <property type="project" value="TreeGrafter"/>
</dbReference>
<keyword evidence="1 3" id="KW-0963">Cytoplasm</keyword>
<protein>
    <recommendedName>
        <fullName evidence="3">Ribosome maturation factor RimP</fullName>
    </recommendedName>
</protein>
<dbReference type="PATRIC" id="fig|156976.3.peg.435"/>
<dbReference type="EMBL" id="CP012342">
    <property type="protein sequence ID" value="AKV58174.1"/>
    <property type="molecule type" value="Genomic_DNA"/>
</dbReference>
<dbReference type="InterPro" id="IPR003728">
    <property type="entry name" value="Ribosome_maturation_RimP"/>
</dbReference>
<dbReference type="Gene3D" id="3.30.300.70">
    <property type="entry name" value="RimP-like superfamily, N-terminal"/>
    <property type="match status" value="1"/>
</dbReference>
<keyword evidence="6" id="KW-1185">Reference proteome</keyword>
<dbReference type="NCBIfam" id="NF000930">
    <property type="entry name" value="PRK00092.2-2"/>
    <property type="match status" value="1"/>
</dbReference>
<proteinExistence type="inferred from homology"/>
<comment type="similarity">
    <text evidence="3">Belongs to the RimP family.</text>
</comment>
<dbReference type="Pfam" id="PF02576">
    <property type="entry name" value="RimP_N"/>
    <property type="match status" value="1"/>
</dbReference>
<dbReference type="PANTHER" id="PTHR33867:SF1">
    <property type="entry name" value="RIBOSOME MATURATION FACTOR RIMP"/>
    <property type="match status" value="1"/>
</dbReference>
<organism evidence="5 6">
    <name type="scientific">Corynebacterium riegelii</name>
    <dbReference type="NCBI Taxonomy" id="156976"/>
    <lineage>
        <taxon>Bacteria</taxon>
        <taxon>Bacillati</taxon>
        <taxon>Actinomycetota</taxon>
        <taxon>Actinomycetes</taxon>
        <taxon>Mycobacteriales</taxon>
        <taxon>Corynebacteriaceae</taxon>
        <taxon>Corynebacterium</taxon>
    </lineage>
</organism>
<dbReference type="PANTHER" id="PTHR33867">
    <property type="entry name" value="RIBOSOME MATURATION FACTOR RIMP"/>
    <property type="match status" value="1"/>
</dbReference>
<reference evidence="5 6" key="1">
    <citation type="submission" date="2015-08" db="EMBL/GenBank/DDBJ databases">
        <authorList>
            <person name="Babu N.S."/>
            <person name="Beckwith C.J."/>
            <person name="Beseler K.G."/>
            <person name="Brison A."/>
            <person name="Carone J.V."/>
            <person name="Caskin T.P."/>
            <person name="Diamond M."/>
            <person name="Durham M.E."/>
            <person name="Foxe J.M."/>
            <person name="Go M."/>
            <person name="Henderson B.A."/>
            <person name="Jones I.B."/>
            <person name="McGettigan J.A."/>
            <person name="Micheletti S.J."/>
            <person name="Nasrallah M.E."/>
            <person name="Ortiz D."/>
            <person name="Piller C.R."/>
            <person name="Privatt S.R."/>
            <person name="Schneider S.L."/>
            <person name="Sharp S."/>
            <person name="Smith T.C."/>
            <person name="Stanton J.D."/>
            <person name="Ullery H.E."/>
            <person name="Wilson R.J."/>
            <person name="Serrano M.G."/>
            <person name="Buck G."/>
            <person name="Lee V."/>
            <person name="Wang Y."/>
            <person name="Carvalho R."/>
            <person name="Voegtly L."/>
            <person name="Shi R."/>
            <person name="Duckworth R."/>
            <person name="Johnson A."/>
            <person name="Loviza R."/>
            <person name="Walstead R."/>
            <person name="Shah Z."/>
            <person name="Kiflezghi M."/>
            <person name="Wade K."/>
            <person name="Ball S.L."/>
            <person name="Bradley K.W."/>
            <person name="Asai D.J."/>
            <person name="Bowman C.A."/>
            <person name="Russell D.A."/>
            <person name="Pope W.H."/>
            <person name="Jacobs-Sera D."/>
            <person name="Hendrix R.W."/>
            <person name="Hatfull G.F."/>
        </authorList>
    </citation>
    <scope>NUCLEOTIDE SEQUENCE [LARGE SCALE GENOMIC DNA]</scope>
    <source>
        <strain evidence="5 6">PUDD_83A45</strain>
    </source>
</reference>
<evidence type="ECO:0000256" key="1">
    <source>
        <dbReference type="ARBA" id="ARBA00022490"/>
    </source>
</evidence>
<keyword evidence="2 3" id="KW-0690">Ribosome biogenesis</keyword>
<name>A0A0K1R9U3_9CORY</name>
<comment type="function">
    <text evidence="3">Required for maturation of 30S ribosomal subunits.</text>
</comment>
<dbReference type="STRING" id="156976.AK829_02210"/>
<accession>A0A0K1R9U3</accession>
<evidence type="ECO:0000259" key="4">
    <source>
        <dbReference type="Pfam" id="PF02576"/>
    </source>
</evidence>
<evidence type="ECO:0000313" key="5">
    <source>
        <dbReference type="EMBL" id="AKV58174.1"/>
    </source>
</evidence>
<dbReference type="InterPro" id="IPR035956">
    <property type="entry name" value="RimP_N_sf"/>
</dbReference>
<feature type="domain" description="Ribosome maturation factor RimP N-terminal" evidence="4">
    <location>
        <begin position="12"/>
        <end position="89"/>
    </location>
</feature>
<dbReference type="InterPro" id="IPR028989">
    <property type="entry name" value="RimP_N"/>
</dbReference>
<gene>
    <name evidence="3" type="primary">rimP</name>
    <name evidence="5" type="ORF">AK829_02210</name>
</gene>
<dbReference type="HAMAP" id="MF_01077">
    <property type="entry name" value="RimP"/>
    <property type="match status" value="1"/>
</dbReference>
<dbReference type="AlphaFoldDB" id="A0A0K1R9U3"/>
<evidence type="ECO:0000313" key="6">
    <source>
        <dbReference type="Proteomes" id="UP000060016"/>
    </source>
</evidence>
<dbReference type="Proteomes" id="UP000060016">
    <property type="component" value="Chromosome"/>
</dbReference>
<evidence type="ECO:0000256" key="3">
    <source>
        <dbReference type="HAMAP-Rule" id="MF_01077"/>
    </source>
</evidence>
<dbReference type="GO" id="GO:0005829">
    <property type="term" value="C:cytosol"/>
    <property type="evidence" value="ECO:0007669"/>
    <property type="project" value="TreeGrafter"/>
</dbReference>